<dbReference type="InParanoid" id="Q22W29"/>
<dbReference type="OrthoDB" id="1305878at2759"/>
<evidence type="ECO:0000256" key="2">
    <source>
        <dbReference type="ARBA" id="ARBA00004322"/>
    </source>
</evidence>
<evidence type="ECO:0000256" key="11">
    <source>
        <dbReference type="ARBA" id="ARBA00022776"/>
    </source>
</evidence>
<dbReference type="GO" id="GO:0006511">
    <property type="term" value="P:ubiquitin-dependent protein catabolic process"/>
    <property type="evidence" value="ECO:0007669"/>
    <property type="project" value="TreeGrafter"/>
</dbReference>
<dbReference type="InterPro" id="IPR019406">
    <property type="entry name" value="APLF_PBZ"/>
</dbReference>
<evidence type="ECO:0000256" key="3">
    <source>
        <dbReference type="ARBA" id="ARBA00004906"/>
    </source>
</evidence>
<name>Q22W29_TETTS</name>
<evidence type="ECO:0000256" key="15">
    <source>
        <dbReference type="ARBA" id="ARBA00023306"/>
    </source>
</evidence>
<feature type="compositionally biased region" description="Basic and acidic residues" evidence="20">
    <location>
        <begin position="291"/>
        <end position="302"/>
    </location>
</feature>
<dbReference type="OMA" id="IMIARMM"/>
<dbReference type="EMBL" id="GG662820">
    <property type="protein sequence ID" value="EAR89588.2"/>
    <property type="molecule type" value="Genomic_DNA"/>
</dbReference>
<dbReference type="PROSITE" id="PS00518">
    <property type="entry name" value="ZF_RING_1"/>
    <property type="match status" value="1"/>
</dbReference>
<evidence type="ECO:0000259" key="22">
    <source>
        <dbReference type="PROSITE" id="PS50089"/>
    </source>
</evidence>
<dbReference type="SMART" id="SM00240">
    <property type="entry name" value="FHA"/>
    <property type="match status" value="1"/>
</dbReference>
<evidence type="ECO:0000256" key="10">
    <source>
        <dbReference type="ARBA" id="ARBA00022771"/>
    </source>
</evidence>
<reference evidence="24" key="1">
    <citation type="journal article" date="2006" name="PLoS Biol.">
        <title>Macronuclear genome sequence of the ciliate Tetrahymena thermophila, a model eukaryote.</title>
        <authorList>
            <person name="Eisen J.A."/>
            <person name="Coyne R.S."/>
            <person name="Wu M."/>
            <person name="Wu D."/>
            <person name="Thiagarajan M."/>
            <person name="Wortman J.R."/>
            <person name="Badger J.H."/>
            <person name="Ren Q."/>
            <person name="Amedeo P."/>
            <person name="Jones K.M."/>
            <person name="Tallon L.J."/>
            <person name="Delcher A.L."/>
            <person name="Salzberg S.L."/>
            <person name="Silva J.C."/>
            <person name="Haas B.J."/>
            <person name="Majoros W.H."/>
            <person name="Farzad M."/>
            <person name="Carlton J.M."/>
            <person name="Smith R.K. Jr."/>
            <person name="Garg J."/>
            <person name="Pearlman R.E."/>
            <person name="Karrer K.M."/>
            <person name="Sun L."/>
            <person name="Manning G."/>
            <person name="Elde N.C."/>
            <person name="Turkewitz A.P."/>
            <person name="Asai D.J."/>
            <person name="Wilkes D.E."/>
            <person name="Wang Y."/>
            <person name="Cai H."/>
            <person name="Collins K."/>
            <person name="Stewart B.A."/>
            <person name="Lee S.R."/>
            <person name="Wilamowska K."/>
            <person name="Weinberg Z."/>
            <person name="Ruzzo W.L."/>
            <person name="Wloga D."/>
            <person name="Gaertig J."/>
            <person name="Frankel J."/>
            <person name="Tsao C.-C."/>
            <person name="Gorovsky M.A."/>
            <person name="Keeling P.J."/>
            <person name="Waller R.F."/>
            <person name="Patron N.J."/>
            <person name="Cherry J.M."/>
            <person name="Stover N.A."/>
            <person name="Krieger C.J."/>
            <person name="del Toro C."/>
            <person name="Ryder H.F."/>
            <person name="Williamson S.C."/>
            <person name="Barbeau R.A."/>
            <person name="Hamilton E.P."/>
            <person name="Orias E."/>
        </authorList>
    </citation>
    <scope>NUCLEOTIDE SEQUENCE [LARGE SCALE GENOMIC DNA]</scope>
    <source>
        <strain evidence="24">SB210</strain>
    </source>
</reference>
<dbReference type="InterPro" id="IPR013083">
    <property type="entry name" value="Znf_RING/FYVE/PHD"/>
</dbReference>
<dbReference type="KEGG" id="tet:TTHERM_00161030"/>
<dbReference type="GO" id="GO:0061630">
    <property type="term" value="F:ubiquitin protein ligase activity"/>
    <property type="evidence" value="ECO:0007669"/>
    <property type="project" value="UniProtKB-EC"/>
</dbReference>
<dbReference type="PANTHER" id="PTHR16079:SF4">
    <property type="entry name" value="E3 UBIQUITIN-PROTEIN LIGASE CHFR"/>
    <property type="match status" value="1"/>
</dbReference>
<keyword evidence="9" id="KW-0479">Metal-binding</keyword>
<dbReference type="SUPFAM" id="SSF49879">
    <property type="entry name" value="SMAD/FHA domain"/>
    <property type="match status" value="1"/>
</dbReference>
<evidence type="ECO:0000256" key="17">
    <source>
        <dbReference type="ARBA" id="ARBA00031332"/>
    </source>
</evidence>
<dbReference type="eggNOG" id="KOG0802">
    <property type="taxonomic scope" value="Eukaryota"/>
</dbReference>
<dbReference type="EC" id="2.3.2.27" evidence="5"/>
<evidence type="ECO:0000256" key="4">
    <source>
        <dbReference type="ARBA" id="ARBA00005797"/>
    </source>
</evidence>
<evidence type="ECO:0000256" key="9">
    <source>
        <dbReference type="ARBA" id="ARBA00022723"/>
    </source>
</evidence>
<dbReference type="UniPathway" id="UPA00143"/>
<evidence type="ECO:0000256" key="13">
    <source>
        <dbReference type="ARBA" id="ARBA00022833"/>
    </source>
</evidence>
<comment type="pathway">
    <text evidence="3">Protein modification; protein ubiquitination.</text>
</comment>
<keyword evidence="11" id="KW-0498">Mitosis</keyword>
<keyword evidence="19" id="KW-0175">Coiled coil</keyword>
<dbReference type="CDD" id="cd00060">
    <property type="entry name" value="FHA"/>
    <property type="match status" value="1"/>
</dbReference>
<dbReference type="RefSeq" id="XP_001009833.2">
    <property type="nucleotide sequence ID" value="XM_001009833.2"/>
</dbReference>
<keyword evidence="7" id="KW-0132">Cell division</keyword>
<keyword evidence="24" id="KW-1185">Reference proteome</keyword>
<evidence type="ECO:0000256" key="1">
    <source>
        <dbReference type="ARBA" id="ARBA00000900"/>
    </source>
</evidence>
<dbReference type="InterPro" id="IPR052256">
    <property type="entry name" value="E3_ubiquitin-ligase_CHFR"/>
</dbReference>
<evidence type="ECO:0000256" key="6">
    <source>
        <dbReference type="ARBA" id="ARBA00017908"/>
    </source>
</evidence>
<dbReference type="Pfam" id="PF13923">
    <property type="entry name" value="zf-C3HC4_2"/>
    <property type="match status" value="1"/>
</dbReference>
<dbReference type="GO" id="GO:0016567">
    <property type="term" value="P:protein ubiquitination"/>
    <property type="evidence" value="ECO:0007669"/>
    <property type="project" value="UniProtKB-UniPathway"/>
</dbReference>
<dbReference type="InterPro" id="IPR001841">
    <property type="entry name" value="Znf_RING"/>
</dbReference>
<evidence type="ECO:0000256" key="7">
    <source>
        <dbReference type="ARBA" id="ARBA00022618"/>
    </source>
</evidence>
<sequence length="561" mass="66697">MSSTDIQQKWGELIPKGGLVQETFVLNQKEHILGRRGDLKVDNPKVSGQHCVLKYDYAQKKAYIIDVSSNGTSLFNKKLEKNKEVELENGDLVNLLQDKSQWIGYIFKLVDNVDSFNKDQQDTATKNNTDQKQLEQSLEQYKQNEKEQQEQNEQIKKMQNELEERLKKVKEDDEHFEKDQTCVVCIDLLYNPYLMTPCLHNYCCDCMCELLKNKDIACPQCREKPISVQKNYQLNNLIEAFIKRNPDKKWQEDVIKKKNESNLLNKDFLDQINEKLSNKTKKVGIYKRQRSYSDSESSDRNNNRNYSEEDEEEFDEDEEEEEYQYNNNQPFQQFGYNYNFIMPAHLNRCVECQNARQDDNFKCSPYQQHIKCINCDKMMPQRNDNNLYPQNCTICERSFCNLYFKQDCSSKYNSSISHHLRLFQDIPIPQVLNNNVLSGREEEIQVLKDFIEDDEMRTLMIYDYVNENFVKQGKFKYEICQKYMKTTENKSFDINSDTPLCTNCWPNIWNQMVLKYRIAIKDQLPKNVKDKPDCWYGVNCYTRNPQHNKIYNHACPQIQKN</sequence>
<evidence type="ECO:0000256" key="19">
    <source>
        <dbReference type="SAM" id="Coils"/>
    </source>
</evidence>
<dbReference type="Gene3D" id="2.60.200.20">
    <property type="match status" value="1"/>
</dbReference>
<keyword evidence="14" id="KW-0539">Nucleus</keyword>
<evidence type="ECO:0000256" key="16">
    <source>
        <dbReference type="ARBA" id="ARBA00029800"/>
    </source>
</evidence>
<dbReference type="InterPro" id="IPR000253">
    <property type="entry name" value="FHA_dom"/>
</dbReference>
<dbReference type="STRING" id="312017.Q22W29"/>
<protein>
    <recommendedName>
        <fullName evidence="6">E3 ubiquitin-protein ligase CHFR</fullName>
        <ecNumber evidence="5">2.3.2.27</ecNumber>
    </recommendedName>
    <alternativeName>
        <fullName evidence="17">Checkpoint with forkhead and RING finger domains protein</fullName>
    </alternativeName>
    <alternativeName>
        <fullName evidence="16">RING-type E3 ubiquitin transferase CHFR</fullName>
    </alternativeName>
</protein>
<organism evidence="23 24">
    <name type="scientific">Tetrahymena thermophila (strain SB210)</name>
    <dbReference type="NCBI Taxonomy" id="312017"/>
    <lineage>
        <taxon>Eukaryota</taxon>
        <taxon>Sar</taxon>
        <taxon>Alveolata</taxon>
        <taxon>Ciliophora</taxon>
        <taxon>Intramacronucleata</taxon>
        <taxon>Oligohymenophorea</taxon>
        <taxon>Hymenostomatida</taxon>
        <taxon>Tetrahymenina</taxon>
        <taxon>Tetrahymenidae</taxon>
        <taxon>Tetrahymena</taxon>
    </lineage>
</organism>
<evidence type="ECO:0000256" key="20">
    <source>
        <dbReference type="SAM" id="MobiDB-lite"/>
    </source>
</evidence>
<dbReference type="Pfam" id="PF17979">
    <property type="entry name" value="zf-CRD"/>
    <property type="match status" value="1"/>
</dbReference>
<dbReference type="InterPro" id="IPR040909">
    <property type="entry name" value="CHFR_Znf-CRD"/>
</dbReference>
<dbReference type="InterPro" id="IPR017907">
    <property type="entry name" value="Znf_RING_CS"/>
</dbReference>
<evidence type="ECO:0000256" key="5">
    <source>
        <dbReference type="ARBA" id="ARBA00012483"/>
    </source>
</evidence>
<feature type="domain" description="FHA" evidence="21">
    <location>
        <begin position="24"/>
        <end position="79"/>
    </location>
</feature>
<feature type="coiled-coil region" evidence="19">
    <location>
        <begin position="124"/>
        <end position="179"/>
    </location>
</feature>
<dbReference type="GO" id="GO:0008270">
    <property type="term" value="F:zinc ion binding"/>
    <property type="evidence" value="ECO:0007669"/>
    <property type="project" value="UniProtKB-KW"/>
</dbReference>
<evidence type="ECO:0000313" key="23">
    <source>
        <dbReference type="EMBL" id="EAR89588.2"/>
    </source>
</evidence>
<feature type="region of interest" description="Disordered" evidence="20">
    <location>
        <begin position="287"/>
        <end position="323"/>
    </location>
</feature>
<dbReference type="Gene3D" id="3.30.40.140">
    <property type="match status" value="1"/>
</dbReference>
<dbReference type="AlphaFoldDB" id="Q22W29"/>
<keyword evidence="10 18" id="KW-0863">Zinc-finger</keyword>
<keyword evidence="13" id="KW-0862">Zinc</keyword>
<dbReference type="Gene3D" id="3.30.40.10">
    <property type="entry name" value="Zinc/RING finger domain, C3HC4 (zinc finger)"/>
    <property type="match status" value="1"/>
</dbReference>
<dbReference type="PANTHER" id="PTHR16079">
    <property type="entry name" value="UBIQUITIN LIGASE PROTEIN CHFR"/>
    <property type="match status" value="1"/>
</dbReference>
<comment type="catalytic activity">
    <reaction evidence="1">
        <text>S-ubiquitinyl-[E2 ubiquitin-conjugating enzyme]-L-cysteine + [acceptor protein]-L-lysine = [E2 ubiquitin-conjugating enzyme]-L-cysteine + N(6)-ubiquitinyl-[acceptor protein]-L-lysine.</text>
        <dbReference type="EC" id="2.3.2.27"/>
    </reaction>
</comment>
<dbReference type="HOGENOM" id="CLU_486197_0_0_1"/>
<evidence type="ECO:0000256" key="12">
    <source>
        <dbReference type="ARBA" id="ARBA00022786"/>
    </source>
</evidence>
<evidence type="ECO:0000256" key="14">
    <source>
        <dbReference type="ARBA" id="ARBA00023242"/>
    </source>
</evidence>
<evidence type="ECO:0000259" key="21">
    <source>
        <dbReference type="PROSITE" id="PS50006"/>
    </source>
</evidence>
<dbReference type="Pfam" id="PF00498">
    <property type="entry name" value="FHA"/>
    <property type="match status" value="1"/>
</dbReference>
<accession>Q22W29</accession>
<gene>
    <name evidence="23" type="ORF">TTHERM_00161030</name>
</gene>
<evidence type="ECO:0000256" key="18">
    <source>
        <dbReference type="PROSITE-ProRule" id="PRU00175"/>
    </source>
</evidence>
<dbReference type="Pfam" id="PF10283">
    <property type="entry name" value="zf-CCHH"/>
    <property type="match status" value="1"/>
</dbReference>
<feature type="compositionally biased region" description="Acidic residues" evidence="20">
    <location>
        <begin position="308"/>
        <end position="323"/>
    </location>
</feature>
<keyword evidence="8" id="KW-0808">Transferase</keyword>
<dbReference type="Proteomes" id="UP000009168">
    <property type="component" value="Unassembled WGS sequence"/>
</dbReference>
<dbReference type="PROSITE" id="PS50089">
    <property type="entry name" value="ZF_RING_2"/>
    <property type="match status" value="1"/>
</dbReference>
<evidence type="ECO:0000256" key="8">
    <source>
        <dbReference type="ARBA" id="ARBA00022679"/>
    </source>
</evidence>
<keyword evidence="12" id="KW-0833">Ubl conjugation pathway</keyword>
<feature type="domain" description="RING-type" evidence="22">
    <location>
        <begin position="182"/>
        <end position="222"/>
    </location>
</feature>
<evidence type="ECO:0000313" key="24">
    <source>
        <dbReference type="Proteomes" id="UP000009168"/>
    </source>
</evidence>
<comment type="similarity">
    <text evidence="4">Belongs to the CHFR family.</text>
</comment>
<dbReference type="SUPFAM" id="SSF57850">
    <property type="entry name" value="RING/U-box"/>
    <property type="match status" value="1"/>
</dbReference>
<dbReference type="GO" id="GO:0005634">
    <property type="term" value="C:nucleus"/>
    <property type="evidence" value="ECO:0007669"/>
    <property type="project" value="TreeGrafter"/>
</dbReference>
<dbReference type="PROSITE" id="PS50006">
    <property type="entry name" value="FHA_DOMAIN"/>
    <property type="match status" value="1"/>
</dbReference>
<comment type="subcellular location">
    <subcellularLocation>
        <location evidence="2">Nucleus</location>
        <location evidence="2">PML body</location>
    </subcellularLocation>
</comment>
<dbReference type="InterPro" id="IPR008984">
    <property type="entry name" value="SMAD_FHA_dom_sf"/>
</dbReference>
<dbReference type="GeneID" id="7833961"/>
<dbReference type="GO" id="GO:0051301">
    <property type="term" value="P:cell division"/>
    <property type="evidence" value="ECO:0007669"/>
    <property type="project" value="UniProtKB-KW"/>
</dbReference>
<keyword evidence="15" id="KW-0131">Cell cycle</keyword>
<proteinExistence type="inferred from homology"/>